<name>A0ABD1BUW3_CARAN</name>
<keyword evidence="4" id="KW-1185">Reference proteome</keyword>
<dbReference type="InterPro" id="IPR001128">
    <property type="entry name" value="Cyt_P450"/>
</dbReference>
<gene>
    <name evidence="3" type="ORF">V5N11_012243</name>
</gene>
<dbReference type="SUPFAM" id="SSF48264">
    <property type="entry name" value="Cytochrome P450"/>
    <property type="match status" value="1"/>
</dbReference>
<comment type="similarity">
    <text evidence="1">Belongs to the cytochrome P450 family.</text>
</comment>
<organism evidence="3 4">
    <name type="scientific">Cardamine amara subsp. amara</name>
    <dbReference type="NCBI Taxonomy" id="228776"/>
    <lineage>
        <taxon>Eukaryota</taxon>
        <taxon>Viridiplantae</taxon>
        <taxon>Streptophyta</taxon>
        <taxon>Embryophyta</taxon>
        <taxon>Tracheophyta</taxon>
        <taxon>Spermatophyta</taxon>
        <taxon>Magnoliopsida</taxon>
        <taxon>eudicotyledons</taxon>
        <taxon>Gunneridae</taxon>
        <taxon>Pentapetalae</taxon>
        <taxon>rosids</taxon>
        <taxon>malvids</taxon>
        <taxon>Brassicales</taxon>
        <taxon>Brassicaceae</taxon>
        <taxon>Cardamineae</taxon>
        <taxon>Cardamine</taxon>
    </lineage>
</organism>
<keyword evidence="1" id="KW-0560">Oxidoreductase</keyword>
<accession>A0ABD1BUW3</accession>
<dbReference type="GO" id="GO:0046872">
    <property type="term" value="F:metal ion binding"/>
    <property type="evidence" value="ECO:0007669"/>
    <property type="project" value="UniProtKB-KW"/>
</dbReference>
<dbReference type="InterPro" id="IPR036396">
    <property type="entry name" value="Cyt_P450_sf"/>
</dbReference>
<evidence type="ECO:0000313" key="4">
    <source>
        <dbReference type="Proteomes" id="UP001558713"/>
    </source>
</evidence>
<protein>
    <submittedName>
        <fullName evidence="3">Dihomomethionine N-hydroxylase</fullName>
    </submittedName>
</protein>
<evidence type="ECO:0000256" key="1">
    <source>
        <dbReference type="RuleBase" id="RU000461"/>
    </source>
</evidence>
<keyword evidence="2" id="KW-1133">Transmembrane helix</keyword>
<keyword evidence="1" id="KW-0408">Iron</keyword>
<comment type="caution">
    <text evidence="3">The sequence shown here is derived from an EMBL/GenBank/DDBJ whole genome shotgun (WGS) entry which is preliminary data.</text>
</comment>
<dbReference type="Proteomes" id="UP001558713">
    <property type="component" value="Unassembled WGS sequence"/>
</dbReference>
<dbReference type="Gene3D" id="1.10.630.10">
    <property type="entry name" value="Cytochrome P450"/>
    <property type="match status" value="1"/>
</dbReference>
<keyword evidence="1" id="KW-0503">Monooxygenase</keyword>
<dbReference type="GO" id="GO:0004497">
    <property type="term" value="F:monooxygenase activity"/>
    <property type="evidence" value="ECO:0007669"/>
    <property type="project" value="UniProtKB-KW"/>
</dbReference>
<dbReference type="Pfam" id="PF00067">
    <property type="entry name" value="p450"/>
    <property type="match status" value="1"/>
</dbReference>
<dbReference type="PROSITE" id="PS00086">
    <property type="entry name" value="CYTOCHROME_P450"/>
    <property type="match status" value="1"/>
</dbReference>
<dbReference type="InterPro" id="IPR017972">
    <property type="entry name" value="Cyt_P450_CS"/>
</dbReference>
<dbReference type="InterPro" id="IPR051382">
    <property type="entry name" value="CYP450_AA/FA_Hydroxylases"/>
</dbReference>
<keyword evidence="2" id="KW-0472">Membrane</keyword>
<dbReference type="AlphaFoldDB" id="A0ABD1BUW3"/>
<dbReference type="PANTHER" id="PTHR47949">
    <property type="entry name" value="CYTOCHROME P450 703A2-RELATED-RELATED"/>
    <property type="match status" value="1"/>
</dbReference>
<dbReference type="PANTHER" id="PTHR47949:SF4">
    <property type="entry name" value="TYROSINE N-MONOOXYGENASE"/>
    <property type="match status" value="1"/>
</dbReference>
<reference evidence="3 4" key="1">
    <citation type="submission" date="2024-04" db="EMBL/GenBank/DDBJ databases">
        <title>Genome assembly C_amara_ONT_v2.</title>
        <authorList>
            <person name="Yant L."/>
            <person name="Moore C."/>
            <person name="Slenker M."/>
        </authorList>
    </citation>
    <scope>NUCLEOTIDE SEQUENCE [LARGE SCALE GENOMIC DNA]</scope>
    <source>
        <tissue evidence="3">Leaf</tissue>
    </source>
</reference>
<proteinExistence type="inferred from homology"/>
<sequence length="77" mass="8661">MRFISFGTGRRGCVGVKVGTTMMVIMLARFLQAFNWKLDPGFGLLSLEEDDAMLMAKPLLLSVEPRLAPNLYPKFRP</sequence>
<feature type="transmembrane region" description="Helical" evidence="2">
    <location>
        <begin position="12"/>
        <end position="31"/>
    </location>
</feature>
<dbReference type="EMBL" id="JBANAX010000139">
    <property type="protein sequence ID" value="KAL1220976.1"/>
    <property type="molecule type" value="Genomic_DNA"/>
</dbReference>
<evidence type="ECO:0000313" key="3">
    <source>
        <dbReference type="EMBL" id="KAL1220976.1"/>
    </source>
</evidence>
<evidence type="ECO:0000256" key="2">
    <source>
        <dbReference type="SAM" id="Phobius"/>
    </source>
</evidence>
<keyword evidence="1" id="KW-0479">Metal-binding</keyword>
<keyword evidence="1" id="KW-0349">Heme</keyword>
<keyword evidence="2" id="KW-0812">Transmembrane</keyword>